<dbReference type="InterPro" id="IPR009057">
    <property type="entry name" value="Homeodomain-like_sf"/>
</dbReference>
<protein>
    <submittedName>
        <fullName evidence="3">DUF2637 domain-containing protein</fullName>
    </submittedName>
</protein>
<evidence type="ECO:0000313" key="4">
    <source>
        <dbReference type="Proteomes" id="UP001595696"/>
    </source>
</evidence>
<comment type="caution">
    <text evidence="3">The sequence shown here is derived from an EMBL/GenBank/DDBJ whole genome shotgun (WGS) entry which is preliminary data.</text>
</comment>
<reference evidence="4" key="1">
    <citation type="journal article" date="2019" name="Int. J. Syst. Evol. Microbiol.">
        <title>The Global Catalogue of Microorganisms (GCM) 10K type strain sequencing project: providing services to taxonomists for standard genome sequencing and annotation.</title>
        <authorList>
            <consortium name="The Broad Institute Genomics Platform"/>
            <consortium name="The Broad Institute Genome Sequencing Center for Infectious Disease"/>
            <person name="Wu L."/>
            <person name="Ma J."/>
        </authorList>
    </citation>
    <scope>NUCLEOTIDE SEQUENCE [LARGE SCALE GENOMIC DNA]</scope>
    <source>
        <strain evidence="4">CGMCC 4.7330</strain>
    </source>
</reference>
<evidence type="ECO:0000313" key="3">
    <source>
        <dbReference type="EMBL" id="MFC3966185.1"/>
    </source>
</evidence>
<dbReference type="RefSeq" id="WP_378616683.1">
    <property type="nucleotide sequence ID" value="NZ_JBHSAX010000033.1"/>
</dbReference>
<keyword evidence="4" id="KW-1185">Reference proteome</keyword>
<feature type="compositionally biased region" description="Pro residues" evidence="1">
    <location>
        <begin position="224"/>
        <end position="240"/>
    </location>
</feature>
<feature type="transmembrane region" description="Helical" evidence="2">
    <location>
        <begin position="104"/>
        <end position="122"/>
    </location>
</feature>
<dbReference type="SUPFAM" id="SSF46689">
    <property type="entry name" value="Homeodomain-like"/>
    <property type="match status" value="1"/>
</dbReference>
<dbReference type="Pfam" id="PF10935">
    <property type="entry name" value="DUF2637"/>
    <property type="match status" value="1"/>
</dbReference>
<feature type="transmembrane region" description="Helical" evidence="2">
    <location>
        <begin position="49"/>
        <end position="70"/>
    </location>
</feature>
<dbReference type="InterPro" id="IPR021235">
    <property type="entry name" value="DUF2637"/>
</dbReference>
<feature type="transmembrane region" description="Helical" evidence="2">
    <location>
        <begin position="77"/>
        <end position="98"/>
    </location>
</feature>
<feature type="transmembrane region" description="Helical" evidence="2">
    <location>
        <begin position="12"/>
        <end position="34"/>
    </location>
</feature>
<feature type="region of interest" description="Disordered" evidence="1">
    <location>
        <begin position="141"/>
        <end position="182"/>
    </location>
</feature>
<sequence>MSERSTAMRVARWVAVLVIVTIGVAAFALSFAALKELAIMARTPPELAWLWPVIVDGTIIQATISMLVLASGPERRWFLGVLVCGALVSVIGNSVHAAMAGQHLPWWAAALVAAVAPVSLLVDTHGLGMLFRASNRESVPEVVADPEPSPVVVSEPTPADSPRPAPALVRRRKPAARRDPAKVARAIEMHADGMKFPDIAAALGVSPSTARNYVGKAKTSDTPSPAPAPEPDSVPEPAPALAPFTAPVRPVIPVRPRPVVQPMLPIAVGGARP</sequence>
<keyword evidence="2" id="KW-0812">Transmembrane</keyword>
<gene>
    <name evidence="3" type="ORF">ACFO0B_29715</name>
</gene>
<dbReference type="Proteomes" id="UP001595696">
    <property type="component" value="Unassembled WGS sequence"/>
</dbReference>
<keyword evidence="2" id="KW-1133">Transmembrane helix</keyword>
<feature type="region of interest" description="Disordered" evidence="1">
    <location>
        <begin position="213"/>
        <end position="251"/>
    </location>
</feature>
<dbReference type="EMBL" id="JBHSAX010000033">
    <property type="protein sequence ID" value="MFC3966185.1"/>
    <property type="molecule type" value="Genomic_DNA"/>
</dbReference>
<organism evidence="3 4">
    <name type="scientific">Nocardia jiangsuensis</name>
    <dbReference type="NCBI Taxonomy" id="1691563"/>
    <lineage>
        <taxon>Bacteria</taxon>
        <taxon>Bacillati</taxon>
        <taxon>Actinomycetota</taxon>
        <taxon>Actinomycetes</taxon>
        <taxon>Mycobacteriales</taxon>
        <taxon>Nocardiaceae</taxon>
        <taxon>Nocardia</taxon>
    </lineage>
</organism>
<evidence type="ECO:0000256" key="1">
    <source>
        <dbReference type="SAM" id="MobiDB-lite"/>
    </source>
</evidence>
<evidence type="ECO:0000256" key="2">
    <source>
        <dbReference type="SAM" id="Phobius"/>
    </source>
</evidence>
<name>A0ABV8E1Y9_9NOCA</name>
<dbReference type="Pfam" id="PF13384">
    <property type="entry name" value="HTH_23"/>
    <property type="match status" value="1"/>
</dbReference>
<feature type="compositionally biased region" description="Low complexity" evidence="1">
    <location>
        <begin position="141"/>
        <end position="158"/>
    </location>
</feature>
<keyword evidence="2" id="KW-0472">Membrane</keyword>
<accession>A0ABV8E1Y9</accession>
<proteinExistence type="predicted"/>